<dbReference type="Proteomes" id="UP001176429">
    <property type="component" value="Unassembled WGS sequence"/>
</dbReference>
<name>A0ABT9B5X5_9BACT</name>
<feature type="region of interest" description="Disordered" evidence="1">
    <location>
        <begin position="48"/>
        <end position="70"/>
    </location>
</feature>
<dbReference type="EMBL" id="JAUQSY010000002">
    <property type="protein sequence ID" value="MDO7873667.1"/>
    <property type="molecule type" value="Genomic_DNA"/>
</dbReference>
<keyword evidence="3" id="KW-1185">Reference proteome</keyword>
<evidence type="ECO:0000256" key="1">
    <source>
        <dbReference type="SAM" id="MobiDB-lite"/>
    </source>
</evidence>
<gene>
    <name evidence="2" type="ORF">Q5H93_02900</name>
</gene>
<proteinExistence type="predicted"/>
<dbReference type="RefSeq" id="WP_305004983.1">
    <property type="nucleotide sequence ID" value="NZ_JAUQSY010000002.1"/>
</dbReference>
<evidence type="ECO:0000313" key="2">
    <source>
        <dbReference type="EMBL" id="MDO7873667.1"/>
    </source>
</evidence>
<comment type="caution">
    <text evidence="2">The sequence shown here is derived from an EMBL/GenBank/DDBJ whole genome shotgun (WGS) entry which is preliminary data.</text>
</comment>
<reference evidence="2" key="1">
    <citation type="submission" date="2023-07" db="EMBL/GenBank/DDBJ databases">
        <authorList>
            <person name="Kim M.K."/>
        </authorList>
    </citation>
    <scope>NUCLEOTIDE SEQUENCE</scope>
    <source>
        <strain evidence="2">ASUV-10-1</strain>
    </source>
</reference>
<accession>A0ABT9B5X5</accession>
<sequence>MNAEPITRAELLDLLQEQLPTVAVPELGRLATVLHLVLKAGKLAKAAAPKQKQRRYTEKPLAERLHLKRP</sequence>
<organism evidence="2 3">
    <name type="scientific">Hymenobacter aranciens</name>
    <dbReference type="NCBI Taxonomy" id="3063996"/>
    <lineage>
        <taxon>Bacteria</taxon>
        <taxon>Pseudomonadati</taxon>
        <taxon>Bacteroidota</taxon>
        <taxon>Cytophagia</taxon>
        <taxon>Cytophagales</taxon>
        <taxon>Hymenobacteraceae</taxon>
        <taxon>Hymenobacter</taxon>
    </lineage>
</organism>
<feature type="compositionally biased region" description="Basic and acidic residues" evidence="1">
    <location>
        <begin position="55"/>
        <end position="70"/>
    </location>
</feature>
<protein>
    <recommendedName>
        <fullName evidence="4">Transposase</fullName>
    </recommendedName>
</protein>
<evidence type="ECO:0000313" key="3">
    <source>
        <dbReference type="Proteomes" id="UP001176429"/>
    </source>
</evidence>
<evidence type="ECO:0008006" key="4">
    <source>
        <dbReference type="Google" id="ProtNLM"/>
    </source>
</evidence>